<sequence>MRDAQVILWCLFQLFLFLVLVKLLAMAKLLPLMVYLCGAATLFPAWRAEQPFAYYGIAALLLLYPIAYWGLRLYRHRQEERAMLGDLLARAKPLYGPGGCYSQTPAPQWEAELEPGTEEYEDYWYDR</sequence>
<keyword evidence="1" id="KW-0472">Membrane</keyword>
<keyword evidence="3" id="KW-1185">Reference proteome</keyword>
<keyword evidence="1" id="KW-0812">Transmembrane</keyword>
<protein>
    <submittedName>
        <fullName evidence="2">Uncharacterized protein</fullName>
    </submittedName>
</protein>
<name>A0ABV1E4S9_9FIRM</name>
<dbReference type="RefSeq" id="WP_349230875.1">
    <property type="nucleotide sequence ID" value="NZ_JBBMFK010000003.1"/>
</dbReference>
<evidence type="ECO:0000313" key="2">
    <source>
        <dbReference type="EMBL" id="MEQ2442312.1"/>
    </source>
</evidence>
<keyword evidence="1" id="KW-1133">Transmembrane helix</keyword>
<accession>A0ABV1E4S9</accession>
<organism evidence="2 3">
    <name type="scientific">Pseudoflavonifractor intestinihominis</name>
    <dbReference type="NCBI Taxonomy" id="3133171"/>
    <lineage>
        <taxon>Bacteria</taxon>
        <taxon>Bacillati</taxon>
        <taxon>Bacillota</taxon>
        <taxon>Clostridia</taxon>
        <taxon>Eubacteriales</taxon>
        <taxon>Oscillospiraceae</taxon>
        <taxon>Pseudoflavonifractor</taxon>
    </lineage>
</organism>
<reference evidence="2 3" key="1">
    <citation type="submission" date="2024-03" db="EMBL/GenBank/DDBJ databases">
        <title>Human intestinal bacterial collection.</title>
        <authorList>
            <person name="Pauvert C."/>
            <person name="Hitch T.C.A."/>
            <person name="Clavel T."/>
        </authorList>
    </citation>
    <scope>NUCLEOTIDE SEQUENCE [LARGE SCALE GENOMIC DNA]</scope>
    <source>
        <strain evidence="2 3">CLA-AP-H29</strain>
    </source>
</reference>
<evidence type="ECO:0000313" key="3">
    <source>
        <dbReference type="Proteomes" id="UP001464378"/>
    </source>
</evidence>
<dbReference type="EMBL" id="JBBMFK010000003">
    <property type="protein sequence ID" value="MEQ2442312.1"/>
    <property type="molecule type" value="Genomic_DNA"/>
</dbReference>
<feature type="transmembrane region" description="Helical" evidence="1">
    <location>
        <begin position="52"/>
        <end position="71"/>
    </location>
</feature>
<feature type="transmembrane region" description="Helical" evidence="1">
    <location>
        <begin position="6"/>
        <end position="24"/>
    </location>
</feature>
<comment type="caution">
    <text evidence="2">The sequence shown here is derived from an EMBL/GenBank/DDBJ whole genome shotgun (WGS) entry which is preliminary data.</text>
</comment>
<evidence type="ECO:0000256" key="1">
    <source>
        <dbReference type="SAM" id="Phobius"/>
    </source>
</evidence>
<dbReference type="Proteomes" id="UP001464378">
    <property type="component" value="Unassembled WGS sequence"/>
</dbReference>
<proteinExistence type="predicted"/>
<gene>
    <name evidence="2" type="ORF">WMO64_02385</name>
</gene>